<proteinExistence type="predicted"/>
<dbReference type="AlphaFoldDB" id="A0A1M7UVA7"/>
<organism evidence="1 2">
    <name type="scientific">Bradyrhizobium erythrophlei</name>
    <dbReference type="NCBI Taxonomy" id="1437360"/>
    <lineage>
        <taxon>Bacteria</taxon>
        <taxon>Pseudomonadati</taxon>
        <taxon>Pseudomonadota</taxon>
        <taxon>Alphaproteobacteria</taxon>
        <taxon>Hyphomicrobiales</taxon>
        <taxon>Nitrobacteraceae</taxon>
        <taxon>Bradyrhizobium</taxon>
    </lineage>
</organism>
<gene>
    <name evidence="1" type="ORF">SAMN05444170_6919</name>
</gene>
<dbReference type="Proteomes" id="UP000184096">
    <property type="component" value="Chromosome I"/>
</dbReference>
<protein>
    <submittedName>
        <fullName evidence="1">Uncharacterized protein</fullName>
    </submittedName>
</protein>
<keyword evidence="2" id="KW-1185">Reference proteome</keyword>
<evidence type="ECO:0000313" key="2">
    <source>
        <dbReference type="Proteomes" id="UP000184096"/>
    </source>
</evidence>
<dbReference type="RefSeq" id="WP_072824933.1">
    <property type="nucleotide sequence ID" value="NZ_LT670849.1"/>
</dbReference>
<accession>A0A1M7UVA7</accession>
<sequence length="77" mass="8417">MKTAEALAIAAQAKPIRRQPLDKLHSSMAAAADALVKSYDAMGGTLAKAQVQLNQLAAEIEFIRDFQPDQPLRRMHS</sequence>
<reference evidence="2" key="1">
    <citation type="submission" date="2016-11" db="EMBL/GenBank/DDBJ databases">
        <authorList>
            <person name="Varghese N."/>
            <person name="Submissions S."/>
        </authorList>
    </citation>
    <scope>NUCLEOTIDE SEQUENCE [LARGE SCALE GENOMIC DNA]</scope>
    <source>
        <strain evidence="2">GAS401</strain>
    </source>
</reference>
<name>A0A1M7UVA7_9BRAD</name>
<dbReference type="EMBL" id="LT670849">
    <property type="protein sequence ID" value="SHN86922.1"/>
    <property type="molecule type" value="Genomic_DNA"/>
</dbReference>
<dbReference type="OrthoDB" id="9961054at2"/>
<evidence type="ECO:0000313" key="1">
    <source>
        <dbReference type="EMBL" id="SHN86922.1"/>
    </source>
</evidence>